<reference evidence="2" key="1">
    <citation type="submission" date="2016-07" db="EMBL/GenBank/DDBJ databases">
        <authorList>
            <person name="Informatics P."/>
        </authorList>
    </citation>
    <scope>NUCLEOTIDE SEQUENCE</scope>
    <source>
        <strain evidence="2">262</strain>
    </source>
</reference>
<dbReference type="AlphaFoldDB" id="A0A1C3SZX1"/>
<protein>
    <submittedName>
        <fullName evidence="2">Polysaccharide pyruvyl transferase</fullName>
    </submittedName>
</protein>
<evidence type="ECO:0000259" key="1">
    <source>
        <dbReference type="Pfam" id="PF04230"/>
    </source>
</evidence>
<dbReference type="GO" id="GO:0016740">
    <property type="term" value="F:transferase activity"/>
    <property type="evidence" value="ECO:0007669"/>
    <property type="project" value="UniProtKB-KW"/>
</dbReference>
<reference evidence="2" key="2">
    <citation type="submission" date="2016-08" db="EMBL/GenBank/DDBJ databases">
        <title>Klebsiella loci capsule.</title>
        <authorList>
            <person name="Holt K.E."/>
            <person name="Thomson N.R."/>
        </authorList>
    </citation>
    <scope>NUCLEOTIDE SEQUENCE</scope>
    <source>
        <strain evidence="2">262</strain>
    </source>
</reference>
<feature type="domain" description="Polysaccharide pyruvyl transferase" evidence="1">
    <location>
        <begin position="12"/>
        <end position="315"/>
    </location>
</feature>
<accession>A0A1C3SZX1</accession>
<dbReference type="EMBL" id="LT603726">
    <property type="protein sequence ID" value="SCA96194.1"/>
    <property type="molecule type" value="Genomic_DNA"/>
</dbReference>
<keyword evidence="2" id="KW-0808">Transferase</keyword>
<dbReference type="Pfam" id="PF04230">
    <property type="entry name" value="PS_pyruv_trans"/>
    <property type="match status" value="1"/>
</dbReference>
<dbReference type="InterPro" id="IPR007345">
    <property type="entry name" value="Polysacch_pyruvyl_Trfase"/>
</dbReference>
<name>A0A1C3SZX1_KLEPN</name>
<proteinExistence type="predicted"/>
<gene>
    <name evidence="2" type="primary">wctJ</name>
    <name evidence="2" type="synonym">KL159_00010</name>
</gene>
<evidence type="ECO:0000313" key="2">
    <source>
        <dbReference type="EMBL" id="SCA96194.1"/>
    </source>
</evidence>
<organism evidence="2">
    <name type="scientific">Klebsiella pneumoniae</name>
    <dbReference type="NCBI Taxonomy" id="573"/>
    <lineage>
        <taxon>Bacteria</taxon>
        <taxon>Pseudomonadati</taxon>
        <taxon>Pseudomonadota</taxon>
        <taxon>Gammaproteobacteria</taxon>
        <taxon>Enterobacterales</taxon>
        <taxon>Enterobacteriaceae</taxon>
        <taxon>Klebsiella/Raoultella group</taxon>
        <taxon>Klebsiella</taxon>
        <taxon>Klebsiella pneumoniae complex</taxon>
    </lineage>
</organism>
<sequence>MKVLIINQHTNNFGDDAAGVALVSTLLKSKHCVDVTYIWNKNGTKIPIEDAALTHYAEKNLSRANLLKQLFAFIFGNDSYFHLIKKLSMNADYVLVSPGGANIGIYKDWAYLVNVIIARKYNKNVVFHLNTISKSNSILFNLIAKCVLKKCVMFVREKASYDLLRSQGIVSTLGVDTAFLLDKRSKSERYEGKKILTFVPTELSNWHVHFKNINDHDLLANKIVPSISKFAKNDGYIVKILPHLYASEAEGKFLHSLKEQFNAHNVECFIDTEVTDFYKYDQSVTDSSLVVSMRYHGVVLSVKNNIPVISLSYENKMKECCRYSGILSQNIDLLNFDIERFNELLNSINENTNQVDNGFLKKMASSVVDFITVYSR</sequence>
<dbReference type="PANTHER" id="PTHR36836">
    <property type="entry name" value="COLANIC ACID BIOSYNTHESIS PROTEIN WCAK"/>
    <property type="match status" value="1"/>
</dbReference>
<dbReference type="PANTHER" id="PTHR36836:SF1">
    <property type="entry name" value="COLANIC ACID BIOSYNTHESIS PROTEIN WCAK"/>
    <property type="match status" value="1"/>
</dbReference>